<dbReference type="GO" id="GO:0004359">
    <property type="term" value="F:glutaminase activity"/>
    <property type="evidence" value="ECO:0007669"/>
    <property type="project" value="InterPro"/>
</dbReference>
<dbReference type="AlphaFoldDB" id="A0A8C7LLT0"/>
<dbReference type="GeneTree" id="ENSGT00390000010152"/>
<reference evidence="2" key="3">
    <citation type="submission" date="2025-09" db="UniProtKB">
        <authorList>
            <consortium name="Ensembl"/>
        </authorList>
    </citation>
    <scope>IDENTIFICATION</scope>
</reference>
<dbReference type="GO" id="GO:0009435">
    <property type="term" value="P:NAD+ biosynthetic process"/>
    <property type="evidence" value="ECO:0007669"/>
    <property type="project" value="InterPro"/>
</dbReference>
<dbReference type="GO" id="GO:0005737">
    <property type="term" value="C:cytoplasm"/>
    <property type="evidence" value="ECO:0007669"/>
    <property type="project" value="InterPro"/>
</dbReference>
<reference evidence="2" key="1">
    <citation type="submission" date="2020-07" db="EMBL/GenBank/DDBJ databases">
        <title>A long reads based de novo assembly of the rainbow trout Arlee double haploid line genome.</title>
        <authorList>
            <person name="Gao G."/>
            <person name="Palti Y."/>
        </authorList>
    </citation>
    <scope>NUCLEOTIDE SEQUENCE [LARGE SCALE GENOMIC DNA]</scope>
</reference>
<keyword evidence="3" id="KW-1185">Reference proteome</keyword>
<reference evidence="2" key="2">
    <citation type="submission" date="2025-08" db="UniProtKB">
        <authorList>
            <consortium name="Ensembl"/>
        </authorList>
    </citation>
    <scope>IDENTIFICATION</scope>
</reference>
<name>A0A8C7LLT0_ONCMY</name>
<evidence type="ECO:0000313" key="2">
    <source>
        <dbReference type="Ensembl" id="ENSOMYP00000003108.2"/>
    </source>
</evidence>
<proteinExistence type="predicted"/>
<evidence type="ECO:0000256" key="1">
    <source>
        <dbReference type="ARBA" id="ARBA00022598"/>
    </source>
</evidence>
<dbReference type="GO" id="GO:0003952">
    <property type="term" value="F:NAD+ synthase (glutamine-hydrolyzing) activity"/>
    <property type="evidence" value="ECO:0007669"/>
    <property type="project" value="InterPro"/>
</dbReference>
<evidence type="ECO:0000313" key="3">
    <source>
        <dbReference type="Proteomes" id="UP000694395"/>
    </source>
</evidence>
<evidence type="ECO:0008006" key="4">
    <source>
        <dbReference type="Google" id="ProtNLM"/>
    </source>
</evidence>
<protein>
    <recommendedName>
        <fullName evidence="4">NAD/GMP synthase domain-containing protein</fullName>
    </recommendedName>
</protein>
<organism evidence="2 3">
    <name type="scientific">Oncorhynchus mykiss</name>
    <name type="common">Rainbow trout</name>
    <name type="synonym">Salmo gairdneri</name>
    <dbReference type="NCBI Taxonomy" id="8022"/>
    <lineage>
        <taxon>Eukaryota</taxon>
        <taxon>Metazoa</taxon>
        <taxon>Chordata</taxon>
        <taxon>Craniata</taxon>
        <taxon>Vertebrata</taxon>
        <taxon>Euteleostomi</taxon>
        <taxon>Actinopterygii</taxon>
        <taxon>Neopterygii</taxon>
        <taxon>Teleostei</taxon>
        <taxon>Protacanthopterygii</taxon>
        <taxon>Salmoniformes</taxon>
        <taxon>Salmonidae</taxon>
        <taxon>Salmoninae</taxon>
        <taxon>Oncorhynchus</taxon>
    </lineage>
</organism>
<accession>A0A8C7LLT0</accession>
<dbReference type="InterPro" id="IPR003694">
    <property type="entry name" value="NAD_synthase"/>
</dbReference>
<dbReference type="SUPFAM" id="SSF52402">
    <property type="entry name" value="Adenine nucleotide alpha hydrolases-like"/>
    <property type="match status" value="1"/>
</dbReference>
<dbReference type="Gene3D" id="3.40.50.620">
    <property type="entry name" value="HUPs"/>
    <property type="match status" value="2"/>
</dbReference>
<dbReference type="Proteomes" id="UP000694395">
    <property type="component" value="Chromosome 6"/>
</dbReference>
<keyword evidence="1" id="KW-0436">Ligase</keyword>
<dbReference type="InterPro" id="IPR014729">
    <property type="entry name" value="Rossmann-like_a/b/a_fold"/>
</dbReference>
<dbReference type="CDD" id="cd00553">
    <property type="entry name" value="NAD_synthase"/>
    <property type="match status" value="1"/>
</dbReference>
<dbReference type="PANTHER" id="PTHR23090">
    <property type="entry name" value="NH 3 /GLUTAMINE-DEPENDENT NAD + SYNTHETASE"/>
    <property type="match status" value="1"/>
</dbReference>
<dbReference type="PANTHER" id="PTHR23090:SF9">
    <property type="entry name" value="GLUTAMINE-DEPENDENT NAD(+) SYNTHETASE"/>
    <property type="match status" value="1"/>
</dbReference>
<sequence length="254" mass="28047">MCVLVCQAVRDGSLCERIFTTCYMAIENSSVGTRNRAKELAAQIGSSHMNLNIDMAVKGMLGIFSMVTGKCPQFCANGGSTRENLALQNVRACIRMILAYLFAQWAEGKPGGLLVLGSANVDERLLATSLSNFLQYCVEKFQLSALRSIMAAPPTAELEPLTDGQVSQTDEVTRMTYSELSVIGWIRKISKCGPYSMSCKLIHTWREVLSPPQGAVKVKHFFQMYSVNRHKMTTVTPSYHTETIDNQVGIQQST</sequence>
<dbReference type="Ensembl" id="ENSOMYT00000003471.2">
    <property type="protein sequence ID" value="ENSOMYP00000003108.2"/>
    <property type="gene ID" value="ENSOMYG00000001647.2"/>
</dbReference>